<dbReference type="UniPathway" id="UPA00053">
    <property type="reaction ID" value="UER00087"/>
</dbReference>
<dbReference type="Gene3D" id="3.40.50.720">
    <property type="entry name" value="NAD(P)-binding Rossmann-like Domain"/>
    <property type="match status" value="1"/>
</dbReference>
<comment type="catalytic activity">
    <reaction evidence="3">
        <text>shikimate + NADP(+) = 3-dehydroshikimate + NADPH + H(+)</text>
        <dbReference type="Rhea" id="RHEA:17737"/>
        <dbReference type="ChEBI" id="CHEBI:15378"/>
        <dbReference type="ChEBI" id="CHEBI:16630"/>
        <dbReference type="ChEBI" id="CHEBI:36208"/>
        <dbReference type="ChEBI" id="CHEBI:57783"/>
        <dbReference type="ChEBI" id="CHEBI:58349"/>
        <dbReference type="EC" id="1.1.1.25"/>
    </reaction>
</comment>
<dbReference type="InterPro" id="IPR036291">
    <property type="entry name" value="NAD(P)-bd_dom_sf"/>
</dbReference>
<comment type="similarity">
    <text evidence="3">Belongs to the shikimate dehydrogenase family.</text>
</comment>
<dbReference type="OrthoDB" id="9792692at2"/>
<dbReference type="Pfam" id="PF08501">
    <property type="entry name" value="Shikimate_dh_N"/>
    <property type="match status" value="1"/>
</dbReference>
<feature type="binding site" evidence="3">
    <location>
        <position position="261"/>
    </location>
    <ligand>
        <name>NADP(+)</name>
        <dbReference type="ChEBI" id="CHEBI:58349"/>
    </ligand>
</feature>
<keyword evidence="3" id="KW-0560">Oxidoreductase</keyword>
<feature type="binding site" evidence="3">
    <location>
        <position position="238"/>
    </location>
    <ligand>
        <name>NADP(+)</name>
        <dbReference type="ChEBI" id="CHEBI:58349"/>
    </ligand>
</feature>
<feature type="binding site" evidence="3">
    <location>
        <position position="71"/>
    </location>
    <ligand>
        <name>shikimate</name>
        <dbReference type="ChEBI" id="CHEBI:36208"/>
    </ligand>
</feature>
<comment type="pathway">
    <text evidence="1 3">Metabolic intermediate biosynthesis; chorismate biosynthesis; chorismate from D-erythrose 4-phosphate and phosphoenolpyruvate: step 4/7.</text>
</comment>
<feature type="binding site" evidence="3">
    <location>
        <position position="96"/>
    </location>
    <ligand>
        <name>shikimate</name>
        <dbReference type="ChEBI" id="CHEBI:36208"/>
    </ligand>
</feature>
<evidence type="ECO:0000256" key="1">
    <source>
        <dbReference type="ARBA" id="ARBA00004871"/>
    </source>
</evidence>
<keyword evidence="3" id="KW-0028">Amino-acid biosynthesis</keyword>
<sequence>MDSITDINGTTQFAAVIGQPLSHSLSPIIYNTAFKTQDVNMVYLAFETSEAETIDRINHLKALGVQGINVTMPGKMAAMETVDSLDKAAAYVQAVNMITTNDDGQWIGYNTDGAGLWLAVKNRGVSLAGKRLVIFGSGATSRIILAQAVLEGMLDITVIARKIQEKDHLLTVAHALTSDYPELVLNLVDLADAPGVEEAVSKAEIVIQSTSVGMSGSKDQSILANAEWLQADTVVMDVIYEQMETTFMKQAKARGCKVIGGLDMLVFQAKLNYQLFAHRELPVDEVFRTIESRIHGH</sequence>
<gene>
    <name evidence="3" type="primary">aroE</name>
    <name evidence="5" type="ORF">EF384_01665</name>
</gene>
<keyword evidence="6" id="KW-1185">Reference proteome</keyword>
<dbReference type="GO" id="GO:0009423">
    <property type="term" value="P:chorismate biosynthetic process"/>
    <property type="evidence" value="ECO:0007669"/>
    <property type="project" value="UniProtKB-UniRule"/>
</dbReference>
<dbReference type="GO" id="GO:0008652">
    <property type="term" value="P:amino acid biosynthetic process"/>
    <property type="evidence" value="ECO:0007669"/>
    <property type="project" value="UniProtKB-KW"/>
</dbReference>
<dbReference type="EC" id="1.1.1.25" evidence="3"/>
<evidence type="ECO:0000256" key="2">
    <source>
        <dbReference type="ARBA" id="ARBA00023141"/>
    </source>
</evidence>
<keyword evidence="2 3" id="KW-0057">Aromatic amino acid biosynthesis</keyword>
<dbReference type="InterPro" id="IPR022893">
    <property type="entry name" value="Shikimate_DH_fam"/>
</dbReference>
<proteinExistence type="inferred from homology"/>
<dbReference type="Proteomes" id="UP000273977">
    <property type="component" value="Unassembled WGS sequence"/>
</dbReference>
<dbReference type="GO" id="GO:0019632">
    <property type="term" value="P:shikimate metabolic process"/>
    <property type="evidence" value="ECO:0007669"/>
    <property type="project" value="TreeGrafter"/>
</dbReference>
<evidence type="ECO:0000259" key="4">
    <source>
        <dbReference type="Pfam" id="PF08501"/>
    </source>
</evidence>
<dbReference type="SUPFAM" id="SSF51735">
    <property type="entry name" value="NAD(P)-binding Rossmann-fold domains"/>
    <property type="match status" value="1"/>
</dbReference>
<reference evidence="5 6" key="1">
    <citation type="submission" date="2018-11" db="EMBL/GenBank/DDBJ databases">
        <title>Aerococcus sp. SJQ22, whole genome shotgun sequence.</title>
        <authorList>
            <person name="Sun L."/>
            <person name="Gao X."/>
            <person name="Chen W."/>
            <person name="Huang K."/>
        </authorList>
    </citation>
    <scope>NUCLEOTIDE SEQUENCE [LARGE SCALE GENOMIC DNA]</scope>
    <source>
        <strain evidence="5 6">SJQ22</strain>
    </source>
</reference>
<dbReference type="GO" id="GO:0004764">
    <property type="term" value="F:shikimate 3-dehydrogenase (NADP+) activity"/>
    <property type="evidence" value="ECO:0007669"/>
    <property type="project" value="UniProtKB-UniRule"/>
</dbReference>
<dbReference type="GO" id="GO:0009073">
    <property type="term" value="P:aromatic amino acid family biosynthetic process"/>
    <property type="evidence" value="ECO:0007669"/>
    <property type="project" value="UniProtKB-KW"/>
</dbReference>
<feature type="binding site" evidence="3">
    <location>
        <position position="268"/>
    </location>
    <ligand>
        <name>shikimate</name>
        <dbReference type="ChEBI" id="CHEBI:36208"/>
    </ligand>
</feature>
<feature type="binding site" evidence="3">
    <location>
        <position position="240"/>
    </location>
    <ligand>
        <name>shikimate</name>
        <dbReference type="ChEBI" id="CHEBI:36208"/>
    </ligand>
</feature>
<comment type="caution">
    <text evidence="3">Lacks conserved residue(s) required for the propagation of feature annotation.</text>
</comment>
<feature type="binding site" evidence="3">
    <location>
        <position position="112"/>
    </location>
    <ligand>
        <name>shikimate</name>
        <dbReference type="ChEBI" id="CHEBI:36208"/>
    </ligand>
</feature>
<dbReference type="PANTHER" id="PTHR21089">
    <property type="entry name" value="SHIKIMATE DEHYDROGENASE"/>
    <property type="match status" value="1"/>
</dbReference>
<evidence type="ECO:0000256" key="3">
    <source>
        <dbReference type="HAMAP-Rule" id="MF_00222"/>
    </source>
</evidence>
<dbReference type="PANTHER" id="PTHR21089:SF1">
    <property type="entry name" value="BIFUNCTIONAL 3-DEHYDROQUINATE DEHYDRATASE_SHIKIMATE DEHYDROGENASE, CHLOROPLASTIC"/>
    <property type="match status" value="1"/>
</dbReference>
<dbReference type="SUPFAM" id="SSF53223">
    <property type="entry name" value="Aminoacid dehydrogenase-like, N-terminal domain"/>
    <property type="match status" value="1"/>
</dbReference>
<accession>A0A3N4HCN3</accession>
<comment type="function">
    <text evidence="3">Involved in the biosynthesis of the chorismate, which leads to the biosynthesis of aromatic amino acids. Catalyzes the reversible NADPH linked reduction of 3-dehydroshikimate (DHSA) to yield shikimate (SA).</text>
</comment>
<feature type="active site" description="Proton acceptor" evidence="3">
    <location>
        <position position="75"/>
    </location>
</feature>
<name>A0A3N4HCN3_9LACT</name>
<dbReference type="Gene3D" id="3.40.50.10860">
    <property type="entry name" value="Leucine Dehydrogenase, chain A, domain 1"/>
    <property type="match status" value="1"/>
</dbReference>
<protein>
    <recommendedName>
        <fullName evidence="3">Shikimate dehydrogenase (NADP(+))</fullName>
        <shortName evidence="3">SDH</shortName>
        <ecNumber evidence="3">1.1.1.25</ecNumber>
    </recommendedName>
</protein>
<dbReference type="AlphaFoldDB" id="A0A3N4HCN3"/>
<comment type="subunit">
    <text evidence="3">Homodimer.</text>
</comment>
<evidence type="ECO:0000313" key="6">
    <source>
        <dbReference type="Proteomes" id="UP000273977"/>
    </source>
</evidence>
<dbReference type="CDD" id="cd01065">
    <property type="entry name" value="NAD_bind_Shikimate_DH"/>
    <property type="match status" value="1"/>
</dbReference>
<feature type="binding site" evidence="3">
    <location>
        <begin position="24"/>
        <end position="26"/>
    </location>
    <ligand>
        <name>shikimate</name>
        <dbReference type="ChEBI" id="CHEBI:36208"/>
    </ligand>
</feature>
<dbReference type="HAMAP" id="MF_00222">
    <property type="entry name" value="Shikimate_DH_AroE"/>
    <property type="match status" value="1"/>
</dbReference>
<evidence type="ECO:0000313" key="5">
    <source>
        <dbReference type="EMBL" id="RPA63654.1"/>
    </source>
</evidence>
<dbReference type="InterPro" id="IPR013708">
    <property type="entry name" value="Shikimate_DH-bd_N"/>
</dbReference>
<feature type="domain" description="Shikimate dehydrogenase substrate binding N-terminal" evidence="4">
    <location>
        <begin position="16"/>
        <end position="98"/>
    </location>
</feature>
<comment type="caution">
    <text evidence="5">The sequence shown here is derived from an EMBL/GenBank/DDBJ whole genome shotgun (WGS) entry which is preliminary data.</text>
</comment>
<dbReference type="InterPro" id="IPR046346">
    <property type="entry name" value="Aminoacid_DH-like_N_sf"/>
</dbReference>
<dbReference type="EMBL" id="RKMG01000003">
    <property type="protein sequence ID" value="RPA63654.1"/>
    <property type="molecule type" value="Genomic_DNA"/>
</dbReference>
<keyword evidence="3" id="KW-0521">NADP</keyword>
<organism evidence="5 6">
    <name type="scientific">Aerococcus agrisoli</name>
    <dbReference type="NCBI Taxonomy" id="2487350"/>
    <lineage>
        <taxon>Bacteria</taxon>
        <taxon>Bacillati</taxon>
        <taxon>Bacillota</taxon>
        <taxon>Bacilli</taxon>
        <taxon>Lactobacillales</taxon>
        <taxon>Aerococcaceae</taxon>
        <taxon>Aerococcus</taxon>
    </lineage>
</organism>
<dbReference type="RefSeq" id="WP_123779251.1">
    <property type="nucleotide sequence ID" value="NZ_RKMG01000003.1"/>
</dbReference>